<dbReference type="AlphaFoldDB" id="A0A2K8SPT6"/>
<evidence type="ECO:0000313" key="2">
    <source>
        <dbReference type="Proteomes" id="UP000232003"/>
    </source>
</evidence>
<dbReference type="EMBL" id="CP024785">
    <property type="protein sequence ID" value="AUB37469.1"/>
    <property type="molecule type" value="Genomic_DNA"/>
</dbReference>
<sequence length="92" mass="11012">MCIFSCDRFIQTVESKIEKHKQDFNRSPEFIVISKEYYECFIFYKIKTEPGSNIFIKQFQGINLVLIPGRKILEMVGSPVDMFFYQLRQDKK</sequence>
<dbReference type="RefSeq" id="WP_100899103.1">
    <property type="nucleotide sequence ID" value="NZ_CAWNNC010000001.1"/>
</dbReference>
<dbReference type="OrthoDB" id="9933222at2"/>
<evidence type="ECO:0000313" key="1">
    <source>
        <dbReference type="EMBL" id="AUB37469.1"/>
    </source>
</evidence>
<protein>
    <submittedName>
        <fullName evidence="1">Uncharacterized protein</fullName>
    </submittedName>
</protein>
<dbReference type="KEGG" id="nfl:COO91_03414"/>
<accession>A0A2K8SPT6</accession>
<dbReference type="Proteomes" id="UP000232003">
    <property type="component" value="Chromosome"/>
</dbReference>
<reference evidence="1 2" key="1">
    <citation type="submission" date="2017-11" db="EMBL/GenBank/DDBJ databases">
        <title>Complete genome of a free-living desiccation-tolerant cyanobacterium and its photosynthetic adaptation to extreme terrestrial habitat.</title>
        <authorList>
            <person name="Shang J."/>
        </authorList>
    </citation>
    <scope>NUCLEOTIDE SEQUENCE [LARGE SCALE GENOMIC DNA]</scope>
    <source>
        <strain evidence="1 2">CCNUN1</strain>
    </source>
</reference>
<name>A0A2K8SPT6_9NOSO</name>
<gene>
    <name evidence="1" type="ORF">COO91_03414</name>
</gene>
<proteinExistence type="predicted"/>
<organism evidence="1 2">
    <name type="scientific">Nostoc flagelliforme CCNUN1</name>
    <dbReference type="NCBI Taxonomy" id="2038116"/>
    <lineage>
        <taxon>Bacteria</taxon>
        <taxon>Bacillati</taxon>
        <taxon>Cyanobacteriota</taxon>
        <taxon>Cyanophyceae</taxon>
        <taxon>Nostocales</taxon>
        <taxon>Nostocaceae</taxon>
        <taxon>Nostoc</taxon>
    </lineage>
</organism>
<keyword evidence="2" id="KW-1185">Reference proteome</keyword>